<keyword evidence="4 7" id="KW-0418">Kinase</keyword>
<gene>
    <name evidence="7" type="ORF">QBC33DRAFT_613799</name>
</gene>
<dbReference type="GO" id="GO:0016301">
    <property type="term" value="F:kinase activity"/>
    <property type="evidence" value="ECO:0007669"/>
    <property type="project" value="UniProtKB-KW"/>
</dbReference>
<dbReference type="Gene3D" id="3.90.1200.10">
    <property type="match status" value="1"/>
</dbReference>
<feature type="domain" description="Aminoglycoside phosphotransferase" evidence="6">
    <location>
        <begin position="199"/>
        <end position="313"/>
    </location>
</feature>
<dbReference type="InterPro" id="IPR002575">
    <property type="entry name" value="Aminoglycoside_PTrfase"/>
</dbReference>
<dbReference type="SUPFAM" id="SSF56112">
    <property type="entry name" value="Protein kinase-like (PK-like)"/>
    <property type="match status" value="1"/>
</dbReference>
<sequence length="380" mass="43167">MAPLDQPKNDELSSRVLQHLSHTRYACSSLTRLSSGTTNFVFRGILAQPFLRYQDGMTALAAHTIIVKHSTDYVAVNRDCPLDVSRCFFEEYMLNSLQNSSSTSTSVKTPRPFLFDRETNAQVLEDVPDSVDLKSILVSPEANHLLIRPLATCIGRDMGTWLRSFHDQCLAPAQADLRAEIGRNEPMRLKYLITYHRFIEVLENFPKVLEGCRKTLEDGKGMAAREFEIWATEPDEGRGDWGVIHGDFWSGNVLVRNPKSETQQPEGTNELFIIDWEFAQFGHRAYDLGQMIGDLYERKHFNDVDSAMWAMQGFIDGRPVHAGVHLTGWYTRRAPNDSLTGTPEQIVGAMELGRDFIVKGWEKDKNWVEHSVLAPLFKES</sequence>
<keyword evidence="5" id="KW-0067">ATP-binding</keyword>
<evidence type="ECO:0000256" key="5">
    <source>
        <dbReference type="ARBA" id="ARBA00022840"/>
    </source>
</evidence>
<dbReference type="EMBL" id="MU839028">
    <property type="protein sequence ID" value="KAK1763380.1"/>
    <property type="molecule type" value="Genomic_DNA"/>
</dbReference>
<evidence type="ECO:0000256" key="2">
    <source>
        <dbReference type="ARBA" id="ARBA00022679"/>
    </source>
</evidence>
<dbReference type="Pfam" id="PF01636">
    <property type="entry name" value="APH"/>
    <property type="match status" value="1"/>
</dbReference>
<protein>
    <submittedName>
        <fullName evidence="7">Kinase-like domain-containing protein</fullName>
    </submittedName>
</protein>
<keyword evidence="3" id="KW-0547">Nucleotide-binding</keyword>
<dbReference type="InterPro" id="IPR011009">
    <property type="entry name" value="Kinase-like_dom_sf"/>
</dbReference>
<reference evidence="7" key="1">
    <citation type="submission" date="2023-06" db="EMBL/GenBank/DDBJ databases">
        <title>Genome-scale phylogeny and comparative genomics of the fungal order Sordariales.</title>
        <authorList>
            <consortium name="Lawrence Berkeley National Laboratory"/>
            <person name="Hensen N."/>
            <person name="Bonometti L."/>
            <person name="Westerberg I."/>
            <person name="Brannstrom I.O."/>
            <person name="Guillou S."/>
            <person name="Cros-Aarteil S."/>
            <person name="Calhoun S."/>
            <person name="Haridas S."/>
            <person name="Kuo A."/>
            <person name="Mondo S."/>
            <person name="Pangilinan J."/>
            <person name="Riley R."/>
            <person name="Labutti K."/>
            <person name="Andreopoulos B."/>
            <person name="Lipzen A."/>
            <person name="Chen C."/>
            <person name="Yanf M."/>
            <person name="Daum C."/>
            <person name="Ng V."/>
            <person name="Clum A."/>
            <person name="Steindorff A."/>
            <person name="Ohm R."/>
            <person name="Martin F."/>
            <person name="Silar P."/>
            <person name="Natvig D."/>
            <person name="Lalanne C."/>
            <person name="Gautier V."/>
            <person name="Ament-Velasquez S.L."/>
            <person name="Kruys A."/>
            <person name="Hutchinson M.I."/>
            <person name="Powell A.J."/>
            <person name="Barry K."/>
            <person name="Miller A.N."/>
            <person name="Grigoriev I.V."/>
            <person name="Debuchy R."/>
            <person name="Gladieux P."/>
            <person name="Thoren M.H."/>
            <person name="Johannesson H."/>
        </authorList>
    </citation>
    <scope>NUCLEOTIDE SEQUENCE</scope>
    <source>
        <strain evidence="7">8032-3</strain>
    </source>
</reference>
<dbReference type="Gene3D" id="3.30.200.20">
    <property type="entry name" value="Phosphorylase Kinase, domain 1"/>
    <property type="match status" value="1"/>
</dbReference>
<dbReference type="Proteomes" id="UP001244011">
    <property type="component" value="Unassembled WGS sequence"/>
</dbReference>
<dbReference type="GeneID" id="85315748"/>
<evidence type="ECO:0000256" key="3">
    <source>
        <dbReference type="ARBA" id="ARBA00022741"/>
    </source>
</evidence>
<dbReference type="AlphaFoldDB" id="A0AAJ0FJR9"/>
<dbReference type="GO" id="GO:0005524">
    <property type="term" value="F:ATP binding"/>
    <property type="evidence" value="ECO:0007669"/>
    <property type="project" value="UniProtKB-KW"/>
</dbReference>
<evidence type="ECO:0000313" key="7">
    <source>
        <dbReference type="EMBL" id="KAK1763380.1"/>
    </source>
</evidence>
<proteinExistence type="inferred from homology"/>
<name>A0AAJ0FJR9_9PEZI</name>
<dbReference type="PANTHER" id="PTHR34273">
    <property type="entry name" value="METHYLTHIORIBOSE KINASE"/>
    <property type="match status" value="1"/>
</dbReference>
<keyword evidence="8" id="KW-1185">Reference proteome</keyword>
<dbReference type="PANTHER" id="PTHR34273:SF2">
    <property type="entry name" value="METHYLTHIORIBOSE KINASE"/>
    <property type="match status" value="1"/>
</dbReference>
<accession>A0AAJ0FJR9</accession>
<evidence type="ECO:0000259" key="6">
    <source>
        <dbReference type="Pfam" id="PF01636"/>
    </source>
</evidence>
<evidence type="ECO:0000313" key="8">
    <source>
        <dbReference type="Proteomes" id="UP001244011"/>
    </source>
</evidence>
<keyword evidence="2" id="KW-0808">Transferase</keyword>
<evidence type="ECO:0000256" key="4">
    <source>
        <dbReference type="ARBA" id="ARBA00022777"/>
    </source>
</evidence>
<comment type="similarity">
    <text evidence="1">Belongs to the methylthioribose kinase family.</text>
</comment>
<comment type="caution">
    <text evidence="7">The sequence shown here is derived from an EMBL/GenBank/DDBJ whole genome shotgun (WGS) entry which is preliminary data.</text>
</comment>
<organism evidence="7 8">
    <name type="scientific">Phialemonium atrogriseum</name>
    <dbReference type="NCBI Taxonomy" id="1093897"/>
    <lineage>
        <taxon>Eukaryota</taxon>
        <taxon>Fungi</taxon>
        <taxon>Dikarya</taxon>
        <taxon>Ascomycota</taxon>
        <taxon>Pezizomycotina</taxon>
        <taxon>Sordariomycetes</taxon>
        <taxon>Sordariomycetidae</taxon>
        <taxon>Cephalothecales</taxon>
        <taxon>Cephalothecaceae</taxon>
        <taxon>Phialemonium</taxon>
    </lineage>
</organism>
<dbReference type="RefSeq" id="XP_060279593.1">
    <property type="nucleotide sequence ID" value="XM_060432561.1"/>
</dbReference>
<evidence type="ECO:0000256" key="1">
    <source>
        <dbReference type="ARBA" id="ARBA00010165"/>
    </source>
</evidence>